<feature type="compositionally biased region" description="Polar residues" evidence="1">
    <location>
        <begin position="145"/>
        <end position="159"/>
    </location>
</feature>
<evidence type="ECO:0000256" key="1">
    <source>
        <dbReference type="SAM" id="MobiDB-lite"/>
    </source>
</evidence>
<protein>
    <submittedName>
        <fullName evidence="2">Uncharacterized protein</fullName>
    </submittedName>
</protein>
<reference evidence="2 3" key="1">
    <citation type="submission" date="2023-05" db="EMBL/GenBank/DDBJ databases">
        <title>Draft genome sequence of Streptomyces sp. B-S-A12 isolated from a cave soil in Thailand.</title>
        <authorList>
            <person name="Chamroensaksri N."/>
            <person name="Muangham S."/>
        </authorList>
    </citation>
    <scope>NUCLEOTIDE SEQUENCE [LARGE SCALE GENOMIC DNA]</scope>
    <source>
        <strain evidence="2 3">B-S-A12</strain>
    </source>
</reference>
<dbReference type="EMBL" id="JASCIS010000004">
    <property type="protein sequence ID" value="MDI3418010.1"/>
    <property type="molecule type" value="Genomic_DNA"/>
</dbReference>
<accession>A0ABT6SRL8</accession>
<dbReference type="Proteomes" id="UP001237105">
    <property type="component" value="Unassembled WGS sequence"/>
</dbReference>
<sequence length="230" mass="24928">MSTKSPDSKKNQTIDFAHFGQFAENTAEQLGSGWTVDPDSVTSPVAFLTHPDGRRVGLRHLWRGQAVQTWAADVPPREYANENDAKVMAANSVHLTEGSRYNAGVTFTHTSPAAATAKKIRTRLLPAYDSKRPSLRSFPSKRSRTNTTPQSGSATTSTSESRKQRSPRKRRTAAPATGGAKTTAAPRSRRTQKEPENTTTATAQVRGGNTAIKAPSKRPRTTEPEIACTP</sequence>
<feature type="compositionally biased region" description="Low complexity" evidence="1">
    <location>
        <begin position="173"/>
        <end position="186"/>
    </location>
</feature>
<organism evidence="2 3">
    <name type="scientific">Streptomyces luteolus</name>
    <dbReference type="NCBI Taxonomy" id="3043615"/>
    <lineage>
        <taxon>Bacteria</taxon>
        <taxon>Bacillati</taxon>
        <taxon>Actinomycetota</taxon>
        <taxon>Actinomycetes</taxon>
        <taxon>Kitasatosporales</taxon>
        <taxon>Streptomycetaceae</taxon>
        <taxon>Streptomyces</taxon>
    </lineage>
</organism>
<comment type="caution">
    <text evidence="2">The sequence shown here is derived from an EMBL/GenBank/DDBJ whole genome shotgun (WGS) entry which is preliminary data.</text>
</comment>
<evidence type="ECO:0000313" key="2">
    <source>
        <dbReference type="EMBL" id="MDI3418010.1"/>
    </source>
</evidence>
<keyword evidence="3" id="KW-1185">Reference proteome</keyword>
<gene>
    <name evidence="2" type="ORF">QIT00_05440</name>
</gene>
<name>A0ABT6SRL8_9ACTN</name>
<evidence type="ECO:0000313" key="3">
    <source>
        <dbReference type="Proteomes" id="UP001237105"/>
    </source>
</evidence>
<proteinExistence type="predicted"/>
<feature type="region of interest" description="Disordered" evidence="1">
    <location>
        <begin position="124"/>
        <end position="230"/>
    </location>
</feature>
<dbReference type="RefSeq" id="WP_282533932.1">
    <property type="nucleotide sequence ID" value="NZ_JASCIS010000004.1"/>
</dbReference>